<dbReference type="RefSeq" id="WP_323262170.1">
    <property type="nucleotide sequence ID" value="NZ_JAYGIE010000078.1"/>
</dbReference>
<evidence type="ECO:0000256" key="5">
    <source>
        <dbReference type="ARBA" id="ARBA00023239"/>
    </source>
</evidence>
<evidence type="ECO:0000256" key="3">
    <source>
        <dbReference type="ARBA" id="ARBA00022793"/>
    </source>
</evidence>
<evidence type="ECO:0000313" key="7">
    <source>
        <dbReference type="EMBL" id="MEA5478756.1"/>
    </source>
</evidence>
<dbReference type="PANTHER" id="PTHR43277">
    <property type="entry name" value="ARGININE DECARBOXYLASE"/>
    <property type="match status" value="1"/>
</dbReference>
<keyword evidence="4" id="KW-0663">Pyridoxal phosphate</keyword>
<keyword evidence="5" id="KW-0456">Lyase</keyword>
<dbReference type="InterPro" id="IPR015421">
    <property type="entry name" value="PyrdxlP-dep_Trfase_major"/>
</dbReference>
<dbReference type="InterPro" id="IPR052357">
    <property type="entry name" value="Orn_Lys_Arg_decarboxylase-I"/>
</dbReference>
<dbReference type="EMBL" id="JAYGIE010000078">
    <property type="protein sequence ID" value="MEA5478756.1"/>
    <property type="molecule type" value="Genomic_DNA"/>
</dbReference>
<organism evidence="7 8">
    <name type="scientific">Pseudanabaena galeata UHCC 0370</name>
    <dbReference type="NCBI Taxonomy" id="3110310"/>
    <lineage>
        <taxon>Bacteria</taxon>
        <taxon>Bacillati</taxon>
        <taxon>Cyanobacteriota</taxon>
        <taxon>Cyanophyceae</taxon>
        <taxon>Pseudanabaenales</taxon>
        <taxon>Pseudanabaenaceae</taxon>
        <taxon>Pseudanabaena</taxon>
    </lineage>
</organism>
<sequence length="487" mass="53498">MNQDLVPLLEAARRYLDINHAPFYMPAHKRGQGIDGELMAIMGKNMFRLDLPELPDLEDCITEAEALAADAYGSDRAWFLTNGSTCGVQAMLLATCGAGDKILIGRNCHKAAIAGLVLNGATPIYLPTDYLAEYDLDLGVSPKTLELFLNLHLDAKAVMLVSPNYFGVCGELEKMVAIAHSFDVPLLVDAAHGAHLGFHPELPRSALQAGADLVVQSTHKVAGSLTQSSMLHLQGDRIAAEQVDRALQILRSSSPNLLLLISLDVARRQMAMQGKELLTKTLRLAKTARSQLAQIPNLRTFSQIEVATLDNTRLTVMTDCLEITGFEADEYLHTQLDVMAEMPTLTQLVFSLSFGNTQIDIERLVNGLRQLSKEKGKRKKEKPITNYQLPITNHQLPITNYQLPITNYQSKRTPREVYFAKSDRLPLNQAIGRISAESLCPYPPGIPLVCIGEEIRLAVVEILQDIVRSGGIINGASDETLKTILVV</sequence>
<keyword evidence="8" id="KW-1185">Reference proteome</keyword>
<evidence type="ECO:0000256" key="4">
    <source>
        <dbReference type="ARBA" id="ARBA00022898"/>
    </source>
</evidence>
<dbReference type="Gene3D" id="3.90.105.10">
    <property type="entry name" value="Molybdopterin biosynthesis moea protein, domain 2"/>
    <property type="match status" value="1"/>
</dbReference>
<evidence type="ECO:0000313" key="8">
    <source>
        <dbReference type="Proteomes" id="UP001301388"/>
    </source>
</evidence>
<dbReference type="SUPFAM" id="SSF53383">
    <property type="entry name" value="PLP-dependent transferases"/>
    <property type="match status" value="1"/>
</dbReference>
<name>A0ABU5TKF4_9CYAN</name>
<keyword evidence="3" id="KW-0210">Decarboxylase</keyword>
<evidence type="ECO:0000256" key="2">
    <source>
        <dbReference type="ARBA" id="ARBA00010671"/>
    </source>
</evidence>
<protein>
    <submittedName>
        <fullName evidence="7">Aminotransferase class V-fold PLP-dependent enzyme</fullName>
    </submittedName>
</protein>
<dbReference type="InterPro" id="IPR000310">
    <property type="entry name" value="Orn/Lys/Arg_deCO2ase_major_dom"/>
</dbReference>
<dbReference type="InterPro" id="IPR036633">
    <property type="entry name" value="Prn/Lys/Arg_de-COase_C_sf"/>
</dbReference>
<feature type="domain" description="Orn/Lys/Arg decarboxylases family 1 pyridoxal-P attachment site" evidence="6">
    <location>
        <begin position="215"/>
        <end position="229"/>
    </location>
</feature>
<dbReference type="Proteomes" id="UP001301388">
    <property type="component" value="Unassembled WGS sequence"/>
</dbReference>
<dbReference type="GO" id="GO:0008483">
    <property type="term" value="F:transaminase activity"/>
    <property type="evidence" value="ECO:0007669"/>
    <property type="project" value="UniProtKB-KW"/>
</dbReference>
<dbReference type="Pfam" id="PF03711">
    <property type="entry name" value="OKR_DC_1_C"/>
    <property type="match status" value="1"/>
</dbReference>
<dbReference type="PANTHER" id="PTHR43277:SF4">
    <property type="entry name" value="ARGININE DECARBOXYLASE"/>
    <property type="match status" value="1"/>
</dbReference>
<evidence type="ECO:0000256" key="1">
    <source>
        <dbReference type="ARBA" id="ARBA00001933"/>
    </source>
</evidence>
<dbReference type="InterPro" id="IPR008286">
    <property type="entry name" value="Prn/Lys/Arg_de-COase_C"/>
</dbReference>
<dbReference type="InterPro" id="IPR015424">
    <property type="entry name" value="PyrdxlP-dep_Trfase"/>
</dbReference>
<reference evidence="7 8" key="1">
    <citation type="submission" date="2023-12" db="EMBL/GenBank/DDBJ databases">
        <title>Baltic Sea Cyanobacteria.</title>
        <authorList>
            <person name="Delbaje E."/>
            <person name="Fewer D.P."/>
            <person name="Shishido T.K."/>
        </authorList>
    </citation>
    <scope>NUCLEOTIDE SEQUENCE [LARGE SCALE GENOMIC DNA]</scope>
    <source>
        <strain evidence="7 8">UHCC 0370</strain>
    </source>
</reference>
<comment type="caution">
    <text evidence="7">The sequence shown here is derived from an EMBL/GenBank/DDBJ whole genome shotgun (WGS) entry which is preliminary data.</text>
</comment>
<keyword evidence="7" id="KW-0808">Transferase</keyword>
<dbReference type="Gene3D" id="3.40.640.10">
    <property type="entry name" value="Type I PLP-dependent aspartate aminotransferase-like (Major domain)"/>
    <property type="match status" value="1"/>
</dbReference>
<dbReference type="SUPFAM" id="SSF55904">
    <property type="entry name" value="Ornithine decarboxylase C-terminal domain"/>
    <property type="match status" value="1"/>
</dbReference>
<keyword evidence="7" id="KW-0032">Aminotransferase</keyword>
<proteinExistence type="inferred from homology"/>
<comment type="cofactor">
    <cofactor evidence="1">
        <name>pyridoxal 5'-phosphate</name>
        <dbReference type="ChEBI" id="CHEBI:597326"/>
    </cofactor>
</comment>
<gene>
    <name evidence="7" type="ORF">VB774_14105</name>
</gene>
<comment type="similarity">
    <text evidence="2">Belongs to the Orn/Lys/Arg decarboxylase class-I family.</text>
</comment>
<accession>A0ABU5TKF4</accession>
<evidence type="ECO:0000259" key="6">
    <source>
        <dbReference type="PROSITE" id="PS00703"/>
    </source>
</evidence>
<dbReference type="PROSITE" id="PS00703">
    <property type="entry name" value="OKR_DC_1"/>
    <property type="match status" value="1"/>
</dbReference>
<dbReference type="Pfam" id="PF01276">
    <property type="entry name" value="OKR_DC_1"/>
    <property type="match status" value="1"/>
</dbReference>